<organism evidence="4 5">
    <name type="scientific">Cryoendolithus antarcticus</name>
    <dbReference type="NCBI Taxonomy" id="1507870"/>
    <lineage>
        <taxon>Eukaryota</taxon>
        <taxon>Fungi</taxon>
        <taxon>Dikarya</taxon>
        <taxon>Ascomycota</taxon>
        <taxon>Pezizomycotina</taxon>
        <taxon>Dothideomycetes</taxon>
        <taxon>Dothideomycetidae</taxon>
        <taxon>Cladosporiales</taxon>
        <taxon>Cladosporiaceae</taxon>
        <taxon>Cryoendolithus</taxon>
    </lineage>
</organism>
<gene>
    <name evidence="4" type="ORF">B0A48_05682</name>
</gene>
<evidence type="ECO:0000313" key="5">
    <source>
        <dbReference type="Proteomes" id="UP000192596"/>
    </source>
</evidence>
<dbReference type="InParanoid" id="A0A1V8TC64"/>
<name>A0A1V8TC64_9PEZI</name>
<evidence type="ECO:0000256" key="2">
    <source>
        <dbReference type="PROSITE-ProRule" id="PRU00023"/>
    </source>
</evidence>
<dbReference type="EMBL" id="NAJO01000011">
    <property type="protein sequence ID" value="OQO08792.1"/>
    <property type="molecule type" value="Genomic_DNA"/>
</dbReference>
<dbReference type="Gene3D" id="3.40.50.300">
    <property type="entry name" value="P-loop containing nucleotide triphosphate hydrolases"/>
    <property type="match status" value="1"/>
</dbReference>
<dbReference type="PROSITE" id="PS50088">
    <property type="entry name" value="ANK_REPEAT"/>
    <property type="match status" value="3"/>
</dbReference>
<keyword evidence="1" id="KW-0677">Repeat</keyword>
<sequence>MADPITIIGAVASVVQLIDFSTRVLGHIQELEGILKDVLPGIREGKMKKMGKGFRSLWRESDVRRIDKEIGSYVNRLTFYCAWSSSRLDPRNNDMRARLKKWLAPPDPFSNLNKALKSRSADTGKWYLQGKQYEAWKTTGHPYTWLYGSAGSGKTILSAGIFDDLQTFCREDPARSLAVFFFDFNDVDKQDALKMVKSLISQLLDKCPGIPDALQAAYSACDDGRRQPSEHQLLNALERILESLPAPFIVLDALDECNAREDLFDVLQQIRSWDKSFVRVLMTSRMEIDIEEGLEELVPATSTTPLESHLVDEDIRTYVHERLSSDTGFGRWQTDQPMQEEIEMTLGRKACGMFRWAACQLDVLAKCVTRGKVRRALQDLPKTLDETYARILQQIDEGENAEEALKILRWLAYAARPLKADELLEVTGIFIDEAHTRFDKDEVLEDPRDILRICSSLVSITSGSDGANEFDEADDETVYSSDATISEPQYVRLAHFSVKEYLVSARPCIAKYSLQSDSSHDILAMCCLVYLLRFQGDEWQTPDFESTFHLARYAAIFWTQHARVSHGGSQQRHSLAMELLTQGGRHSQPGHGCLTSVDPCHEGVEDAMCAILNDGHANENSHWEGEGSALYAASSKGRAKVVEMLLAKGADVNAQGGDYSNALQAASAGGHEKVVDILLAKGADVNAQGGDYGNALQAALARGHEKVVDILLAKGADVNAQGGRYGNALQAASRGGHEKVAGMLLAKGAEVIA</sequence>
<dbReference type="InterPro" id="IPR002110">
    <property type="entry name" value="Ankyrin_rpt"/>
</dbReference>
<keyword evidence="2" id="KW-0040">ANK repeat</keyword>
<proteinExistence type="predicted"/>
<dbReference type="InterPro" id="IPR027417">
    <property type="entry name" value="P-loop_NTPase"/>
</dbReference>
<dbReference type="OrthoDB" id="1577640at2759"/>
<evidence type="ECO:0000256" key="1">
    <source>
        <dbReference type="ARBA" id="ARBA00022737"/>
    </source>
</evidence>
<comment type="caution">
    <text evidence="4">The sequence shown here is derived from an EMBL/GenBank/DDBJ whole genome shotgun (WGS) entry which is preliminary data.</text>
</comment>
<dbReference type="Gene3D" id="1.25.40.20">
    <property type="entry name" value="Ankyrin repeat-containing domain"/>
    <property type="match status" value="1"/>
</dbReference>
<dbReference type="InterPro" id="IPR036770">
    <property type="entry name" value="Ankyrin_rpt-contain_sf"/>
</dbReference>
<feature type="repeat" description="ANK" evidence="2">
    <location>
        <begin position="658"/>
        <end position="690"/>
    </location>
</feature>
<dbReference type="PANTHER" id="PTHR10039">
    <property type="entry name" value="AMELOGENIN"/>
    <property type="match status" value="1"/>
</dbReference>
<accession>A0A1V8TC64</accession>
<feature type="repeat" description="ANK" evidence="2">
    <location>
        <begin position="625"/>
        <end position="657"/>
    </location>
</feature>
<dbReference type="AlphaFoldDB" id="A0A1V8TC64"/>
<evidence type="ECO:0000259" key="3">
    <source>
        <dbReference type="Pfam" id="PF24883"/>
    </source>
</evidence>
<dbReference type="STRING" id="1507870.A0A1V8TC64"/>
<dbReference type="Proteomes" id="UP000192596">
    <property type="component" value="Unassembled WGS sequence"/>
</dbReference>
<feature type="repeat" description="ANK" evidence="2">
    <location>
        <begin position="691"/>
        <end position="723"/>
    </location>
</feature>
<protein>
    <recommendedName>
        <fullName evidence="3">Nephrocystin 3-like N-terminal domain-containing protein</fullName>
    </recommendedName>
</protein>
<dbReference type="InterPro" id="IPR056884">
    <property type="entry name" value="NPHP3-like_N"/>
</dbReference>
<dbReference type="PANTHER" id="PTHR10039:SF16">
    <property type="entry name" value="GPI INOSITOL-DEACYLASE"/>
    <property type="match status" value="1"/>
</dbReference>
<feature type="domain" description="Nephrocystin 3-like N-terminal" evidence="3">
    <location>
        <begin position="122"/>
        <end position="285"/>
    </location>
</feature>
<reference evidence="5" key="1">
    <citation type="submission" date="2017-03" db="EMBL/GenBank/DDBJ databases">
        <title>Genomes of endolithic fungi from Antarctica.</title>
        <authorList>
            <person name="Coleine C."/>
            <person name="Masonjones S."/>
            <person name="Stajich J.E."/>
        </authorList>
    </citation>
    <scope>NUCLEOTIDE SEQUENCE [LARGE SCALE GENOMIC DNA]</scope>
    <source>
        <strain evidence="5">CCFEE 5527</strain>
    </source>
</reference>
<dbReference type="Pfam" id="PF24883">
    <property type="entry name" value="NPHP3_N"/>
    <property type="match status" value="1"/>
</dbReference>
<dbReference type="SUPFAM" id="SSF52540">
    <property type="entry name" value="P-loop containing nucleoside triphosphate hydrolases"/>
    <property type="match status" value="1"/>
</dbReference>
<keyword evidence="5" id="KW-1185">Reference proteome</keyword>
<dbReference type="Pfam" id="PF12796">
    <property type="entry name" value="Ank_2"/>
    <property type="match status" value="1"/>
</dbReference>
<evidence type="ECO:0000313" key="4">
    <source>
        <dbReference type="EMBL" id="OQO08792.1"/>
    </source>
</evidence>
<dbReference type="SUPFAM" id="SSF48403">
    <property type="entry name" value="Ankyrin repeat"/>
    <property type="match status" value="1"/>
</dbReference>
<dbReference type="Pfam" id="PF00023">
    <property type="entry name" value="Ank"/>
    <property type="match status" value="1"/>
</dbReference>
<dbReference type="PROSITE" id="PS50297">
    <property type="entry name" value="ANK_REP_REGION"/>
    <property type="match status" value="3"/>
</dbReference>
<dbReference type="SMART" id="SM00248">
    <property type="entry name" value="ANK"/>
    <property type="match status" value="4"/>
</dbReference>